<dbReference type="SUPFAM" id="SSF46785">
    <property type="entry name" value="Winged helix' DNA-binding domain"/>
    <property type="match status" value="1"/>
</dbReference>
<evidence type="ECO:0000256" key="6">
    <source>
        <dbReference type="ARBA" id="ARBA00022692"/>
    </source>
</evidence>
<name>A0A220VBM4_9GAMM</name>
<evidence type="ECO:0000256" key="1">
    <source>
        <dbReference type="ARBA" id="ARBA00004651"/>
    </source>
</evidence>
<keyword evidence="11" id="KW-0238">DNA-binding</keyword>
<dbReference type="Gene3D" id="1.10.10.10">
    <property type="entry name" value="Winged helix-like DNA-binding domain superfamily/Winged helix DNA-binding domain"/>
    <property type="match status" value="1"/>
</dbReference>
<dbReference type="PANTHER" id="PTHR22683">
    <property type="entry name" value="SPORULATION PROTEIN RELATED"/>
    <property type="match status" value="1"/>
</dbReference>
<dbReference type="EMBL" id="CP022355">
    <property type="protein sequence ID" value="ASK77681.1"/>
    <property type="molecule type" value="Genomic_DNA"/>
</dbReference>
<feature type="transmembrane region" description="Helical" evidence="16">
    <location>
        <begin position="22"/>
        <end position="41"/>
    </location>
</feature>
<dbReference type="GO" id="GO:0003677">
    <property type="term" value="F:DNA binding"/>
    <property type="evidence" value="ECO:0007669"/>
    <property type="project" value="UniProtKB-KW"/>
</dbReference>
<feature type="binding site" evidence="14">
    <location>
        <begin position="533"/>
        <end position="540"/>
    </location>
    <ligand>
        <name>ATP</name>
        <dbReference type="ChEBI" id="CHEBI:30616"/>
    </ligand>
</feature>
<feature type="transmembrane region" description="Helical" evidence="16">
    <location>
        <begin position="163"/>
        <end position="186"/>
    </location>
</feature>
<dbReference type="GO" id="GO:0005524">
    <property type="term" value="F:ATP binding"/>
    <property type="evidence" value="ECO:0007669"/>
    <property type="project" value="UniProtKB-UniRule"/>
</dbReference>
<evidence type="ECO:0000256" key="11">
    <source>
        <dbReference type="ARBA" id="ARBA00023125"/>
    </source>
</evidence>
<dbReference type="InterPro" id="IPR036388">
    <property type="entry name" value="WH-like_DNA-bd_sf"/>
</dbReference>
<dbReference type="InterPro" id="IPR025199">
    <property type="entry name" value="FtsK_4TM"/>
</dbReference>
<proteinExistence type="inferred from homology"/>
<evidence type="ECO:0000256" key="2">
    <source>
        <dbReference type="ARBA" id="ARBA00006474"/>
    </source>
</evidence>
<dbReference type="AlphaFoldDB" id="A0A220VBM4"/>
<sequence>MPIVSNKEKKIKLDGLERITEALFYFGFLIAFLFFLSLISFHSSDPSFYQSVSNKQVIHNWLGTFGSYSAALLMFVFGYVAYLVPVLMVIIFWKMLNNSLKIHSEHYFLSGSKCLGLFLLISTSCGLLELSSLKLFTFHSGGVIGNEVSLCTLPFFGLLGSKVILFLLFLLSLTLFFGISWIAIIYRSYSFSRTNVMKTINYLRNTRDVTLLPFKKNELLESNYESKDENKDILNQIKIDSESRQTIQENCQAESKSSNKKQSNNSIFNGLLKMVKENIFIKIPDNNVPENVEDEKPRTHFRENTHDENIDKNEAYKKFDLNEDSNNLEVNLPDNGDTDELTPKKNEFLDELQKVKDKQSNEINPFLQKKNHQNNILPKGEFPEVGLLSPAQVNLNTVSPSELEKIARLLEAKLSEYKIKAEVVGVYPGPVITRFELELAPGVKVSRLSGLSKDIARSLSTSAVRVVEVIPGKPYVGLELPNPNRETVFLSEVIGSKRFNNQKTPLPMVLGKDIAGEPIVADLSKMPHLLVAGTTGSGKSVGVNVMILSLLYKCTPEDCRFIMIDPKMLELSVYEGIPHLLSEVVTDMKDASNALRWCVAEMERRYKLLAACGVRNVAGFNEKLKEAKEAGHPIYDPLWKEGDTMDSEAPLLEKMPNIVVIVDEFADLIMVVGKKVEELIARLAQKARAAGIHLILATQRPSVDVITGLIKANIPTRMAFTVSTKTDSRTILDQGGAESLLGMGDMLYLPPGQSHTIRVHGAFASDEDVHSVVSDWKARGKPQYIDSILNGNQGQDSLLPGESNSDSEHDELFDEVVAFVTETRKSSISGVQRKFKIGYNRAARIVEQLEAHGIVSPPGHNGNREVLANSTKGE</sequence>
<keyword evidence="4" id="KW-1003">Cell membrane</keyword>
<dbReference type="KEGG" id="pmai:CF386_00540"/>
<keyword evidence="6 16" id="KW-0812">Transmembrane</keyword>
<evidence type="ECO:0000256" key="7">
    <source>
        <dbReference type="ARBA" id="ARBA00022741"/>
    </source>
</evidence>
<feature type="transmembrane region" description="Helical" evidence="16">
    <location>
        <begin position="70"/>
        <end position="93"/>
    </location>
</feature>
<dbReference type="Pfam" id="PF01580">
    <property type="entry name" value="FtsK_SpoIIIE"/>
    <property type="match status" value="1"/>
</dbReference>
<feature type="domain" description="FtsK" evidence="17">
    <location>
        <begin position="516"/>
        <end position="729"/>
    </location>
</feature>
<keyword evidence="5 18" id="KW-0132">Cell division</keyword>
<feature type="compositionally biased region" description="Basic and acidic residues" evidence="15">
    <location>
        <begin position="294"/>
        <end position="312"/>
    </location>
</feature>
<dbReference type="InterPro" id="IPR027417">
    <property type="entry name" value="P-loop_NTPase"/>
</dbReference>
<evidence type="ECO:0000256" key="13">
    <source>
        <dbReference type="ARBA" id="ARBA00023306"/>
    </source>
</evidence>
<keyword evidence="9 14" id="KW-0067">ATP-binding</keyword>
<reference evidence="18 19" key="1">
    <citation type="journal article" date="2016" name="Int. J. Syst. Evol. Microbiol.">
        <title>Paraphotobacterium marinum gen. nov., sp. nov., a member of the family Vibrionaceae, isolated from surface seawater.</title>
        <authorList>
            <person name="Huang Z."/>
            <person name="Dong C."/>
            <person name="Shao Z."/>
        </authorList>
    </citation>
    <scope>NUCLEOTIDE SEQUENCE [LARGE SCALE GENOMIC DNA]</scope>
    <source>
        <strain evidence="18 19">NSCS20N07D</strain>
    </source>
</reference>
<dbReference type="RefSeq" id="WP_089072591.1">
    <property type="nucleotide sequence ID" value="NZ_CBCSAM010000001.1"/>
</dbReference>
<dbReference type="Pfam" id="PF09397">
    <property type="entry name" value="FtsK_gamma"/>
    <property type="match status" value="1"/>
</dbReference>
<comment type="subcellular location">
    <subcellularLocation>
        <location evidence="1">Cell membrane</location>
        <topology evidence="1">Multi-pass membrane protein</topology>
    </subcellularLocation>
</comment>
<dbReference type="Pfam" id="PF13491">
    <property type="entry name" value="FtsK_4TM"/>
    <property type="match status" value="1"/>
</dbReference>
<evidence type="ECO:0000259" key="17">
    <source>
        <dbReference type="PROSITE" id="PS50901"/>
    </source>
</evidence>
<dbReference type="Proteomes" id="UP000242175">
    <property type="component" value="Chromosome large"/>
</dbReference>
<accession>A0A220VBM4</accession>
<evidence type="ECO:0000256" key="3">
    <source>
        <dbReference type="ARBA" id="ARBA00020887"/>
    </source>
</evidence>
<evidence type="ECO:0000256" key="15">
    <source>
        <dbReference type="SAM" id="MobiDB-lite"/>
    </source>
</evidence>
<dbReference type="PANTHER" id="PTHR22683:SF41">
    <property type="entry name" value="DNA TRANSLOCASE FTSK"/>
    <property type="match status" value="1"/>
</dbReference>
<dbReference type="Gene3D" id="3.40.50.300">
    <property type="entry name" value="P-loop containing nucleotide triphosphate hydrolases"/>
    <property type="match status" value="1"/>
</dbReference>
<dbReference type="InterPro" id="IPR050206">
    <property type="entry name" value="FtsK/SpoIIIE/SftA"/>
</dbReference>
<gene>
    <name evidence="18" type="ORF">CF386_00540</name>
</gene>
<dbReference type="SMART" id="SM00843">
    <property type="entry name" value="Ftsk_gamma"/>
    <property type="match status" value="1"/>
</dbReference>
<evidence type="ECO:0000256" key="8">
    <source>
        <dbReference type="ARBA" id="ARBA00022829"/>
    </source>
</evidence>
<dbReference type="FunFam" id="3.40.50.300:FF:000209">
    <property type="entry name" value="Cell division protein FtsK"/>
    <property type="match status" value="1"/>
</dbReference>
<evidence type="ECO:0000256" key="12">
    <source>
        <dbReference type="ARBA" id="ARBA00023136"/>
    </source>
</evidence>
<dbReference type="Pfam" id="PF17854">
    <property type="entry name" value="FtsK_alpha"/>
    <property type="match status" value="1"/>
</dbReference>
<keyword evidence="7 14" id="KW-0547">Nucleotide-binding</keyword>
<dbReference type="GO" id="GO:0007059">
    <property type="term" value="P:chromosome segregation"/>
    <property type="evidence" value="ECO:0007669"/>
    <property type="project" value="UniProtKB-KW"/>
</dbReference>
<dbReference type="InterPro" id="IPR002543">
    <property type="entry name" value="FtsK_dom"/>
</dbReference>
<organism evidence="18 19">
    <name type="scientific">Paraphotobacterium marinum</name>
    <dbReference type="NCBI Taxonomy" id="1755811"/>
    <lineage>
        <taxon>Bacteria</taxon>
        <taxon>Pseudomonadati</taxon>
        <taxon>Pseudomonadota</taxon>
        <taxon>Gammaproteobacteria</taxon>
        <taxon>Vibrionales</taxon>
        <taxon>Vibrionaceae</taxon>
        <taxon>Paraphotobacterium</taxon>
    </lineage>
</organism>
<dbReference type="InterPro" id="IPR036390">
    <property type="entry name" value="WH_DNA-bd_sf"/>
</dbReference>
<protein>
    <recommendedName>
        <fullName evidence="3">DNA translocase FtsK</fullName>
    </recommendedName>
</protein>
<evidence type="ECO:0000256" key="10">
    <source>
        <dbReference type="ARBA" id="ARBA00022989"/>
    </source>
</evidence>
<keyword evidence="8" id="KW-0159">Chromosome partition</keyword>
<evidence type="ECO:0000313" key="19">
    <source>
        <dbReference type="Proteomes" id="UP000242175"/>
    </source>
</evidence>
<dbReference type="Gene3D" id="3.30.980.40">
    <property type="match status" value="1"/>
</dbReference>
<feature type="region of interest" description="Disordered" evidence="15">
    <location>
        <begin position="290"/>
        <end position="312"/>
    </location>
</feature>
<dbReference type="GO" id="GO:0005886">
    <property type="term" value="C:plasma membrane"/>
    <property type="evidence" value="ECO:0007669"/>
    <property type="project" value="UniProtKB-SubCell"/>
</dbReference>
<keyword evidence="19" id="KW-1185">Reference proteome</keyword>
<dbReference type="InterPro" id="IPR018541">
    <property type="entry name" value="Ftsk_gamma"/>
</dbReference>
<dbReference type="InterPro" id="IPR041027">
    <property type="entry name" value="FtsK_alpha"/>
</dbReference>
<evidence type="ECO:0000256" key="14">
    <source>
        <dbReference type="PROSITE-ProRule" id="PRU00289"/>
    </source>
</evidence>
<comment type="similarity">
    <text evidence="2">Belongs to the FtsK/SpoIIIE/SftA family.</text>
</comment>
<keyword evidence="12 16" id="KW-0472">Membrane</keyword>
<evidence type="ECO:0000256" key="16">
    <source>
        <dbReference type="SAM" id="Phobius"/>
    </source>
</evidence>
<evidence type="ECO:0000256" key="5">
    <source>
        <dbReference type="ARBA" id="ARBA00022618"/>
    </source>
</evidence>
<dbReference type="CDD" id="cd01127">
    <property type="entry name" value="TrwB_TraG_TraD_VirD4"/>
    <property type="match status" value="1"/>
</dbReference>
<keyword evidence="10 16" id="KW-1133">Transmembrane helix</keyword>
<evidence type="ECO:0000256" key="4">
    <source>
        <dbReference type="ARBA" id="ARBA00022475"/>
    </source>
</evidence>
<dbReference type="GO" id="GO:0051301">
    <property type="term" value="P:cell division"/>
    <property type="evidence" value="ECO:0007669"/>
    <property type="project" value="UniProtKB-KW"/>
</dbReference>
<dbReference type="OrthoDB" id="9807790at2"/>
<evidence type="ECO:0000313" key="18">
    <source>
        <dbReference type="EMBL" id="ASK77681.1"/>
    </source>
</evidence>
<feature type="region of interest" description="Disordered" evidence="15">
    <location>
        <begin position="854"/>
        <end position="874"/>
    </location>
</feature>
<evidence type="ECO:0000256" key="9">
    <source>
        <dbReference type="ARBA" id="ARBA00022840"/>
    </source>
</evidence>
<dbReference type="SUPFAM" id="SSF52540">
    <property type="entry name" value="P-loop containing nucleoside triphosphate hydrolases"/>
    <property type="match status" value="1"/>
</dbReference>
<feature type="transmembrane region" description="Helical" evidence="16">
    <location>
        <begin position="114"/>
        <end position="133"/>
    </location>
</feature>
<keyword evidence="13" id="KW-0131">Cell cycle</keyword>
<dbReference type="PROSITE" id="PS50901">
    <property type="entry name" value="FTSK"/>
    <property type="match status" value="1"/>
</dbReference>